<sequence>MLTAEELRQIVFETKVQGMLMGGSALFRANGQTQFGARKLISLVHGADNEEGGLQNLDGVATIDLPIAMWRLPGDDPIQLLKDFIAHCDGH</sequence>
<protein>
    <submittedName>
        <fullName evidence="1">Uncharacterized protein</fullName>
    </submittedName>
</protein>
<evidence type="ECO:0000313" key="1">
    <source>
        <dbReference type="EMBL" id="CAD7701013.1"/>
    </source>
</evidence>
<comment type="caution">
    <text evidence="1">The sequence shown here is derived from an EMBL/GenBank/DDBJ whole genome shotgun (WGS) entry which is preliminary data.</text>
</comment>
<dbReference type="EMBL" id="CAJHUC010001406">
    <property type="protein sequence ID" value="CAD7701013.1"/>
    <property type="molecule type" value="Genomic_DNA"/>
</dbReference>
<keyword evidence="2" id="KW-1185">Reference proteome</keyword>
<evidence type="ECO:0000313" key="2">
    <source>
        <dbReference type="Proteomes" id="UP000708148"/>
    </source>
</evidence>
<accession>A0A8S1J476</accession>
<reference evidence="1" key="1">
    <citation type="submission" date="2020-12" db="EMBL/GenBank/DDBJ databases">
        <authorList>
            <person name="Iha C."/>
        </authorList>
    </citation>
    <scope>NUCLEOTIDE SEQUENCE</scope>
</reference>
<dbReference type="AlphaFoldDB" id="A0A8S1J476"/>
<organism evidence="1 2">
    <name type="scientific">Ostreobium quekettii</name>
    <dbReference type="NCBI Taxonomy" id="121088"/>
    <lineage>
        <taxon>Eukaryota</taxon>
        <taxon>Viridiplantae</taxon>
        <taxon>Chlorophyta</taxon>
        <taxon>core chlorophytes</taxon>
        <taxon>Ulvophyceae</taxon>
        <taxon>TCBD clade</taxon>
        <taxon>Bryopsidales</taxon>
        <taxon>Ostreobineae</taxon>
        <taxon>Ostreobiaceae</taxon>
        <taxon>Ostreobium</taxon>
    </lineage>
</organism>
<gene>
    <name evidence="1" type="ORF">OSTQU699_LOCUS6372</name>
</gene>
<dbReference type="Proteomes" id="UP000708148">
    <property type="component" value="Unassembled WGS sequence"/>
</dbReference>
<dbReference type="OrthoDB" id="545882at2759"/>
<proteinExistence type="predicted"/>
<name>A0A8S1J476_9CHLO</name>